<dbReference type="EMBL" id="CP053452">
    <property type="protein sequence ID" value="QJW96806.1"/>
    <property type="molecule type" value="Genomic_DNA"/>
</dbReference>
<evidence type="ECO:0000313" key="3">
    <source>
        <dbReference type="Proteomes" id="UP000503447"/>
    </source>
</evidence>
<dbReference type="RefSeq" id="WP_171472323.1">
    <property type="nucleotide sequence ID" value="NZ_CP053452.2"/>
</dbReference>
<dbReference type="Proteomes" id="UP000503447">
    <property type="component" value="Chromosome"/>
</dbReference>
<dbReference type="Pfam" id="PF05368">
    <property type="entry name" value="NmrA"/>
    <property type="match status" value="1"/>
</dbReference>
<proteinExistence type="predicted"/>
<accession>A0A6M5YTQ3</accession>
<feature type="domain" description="NmrA-like" evidence="1">
    <location>
        <begin position="2"/>
        <end position="255"/>
    </location>
</feature>
<gene>
    <name evidence="2" type="ORF">FTUN_4365</name>
</gene>
<dbReference type="InterPro" id="IPR008030">
    <property type="entry name" value="NmrA-like"/>
</dbReference>
<evidence type="ECO:0000259" key="1">
    <source>
        <dbReference type="Pfam" id="PF05368"/>
    </source>
</evidence>
<dbReference type="KEGG" id="ftj:FTUN_4365"/>
<reference evidence="3" key="1">
    <citation type="submission" date="2020-05" db="EMBL/GenBank/DDBJ databases">
        <title>Frigoriglobus tundricola gen. nov., sp. nov., a psychrotolerant cellulolytic planctomycete of the family Gemmataceae with two divergent copies of 16S rRNA gene.</title>
        <authorList>
            <person name="Kulichevskaya I.S."/>
            <person name="Ivanova A.A."/>
            <person name="Naumoff D.G."/>
            <person name="Beletsky A.V."/>
            <person name="Rijpstra W.I.C."/>
            <person name="Sinninghe Damste J.S."/>
            <person name="Mardanov A.V."/>
            <person name="Ravin N.V."/>
            <person name="Dedysh S.N."/>
        </authorList>
    </citation>
    <scope>NUCLEOTIDE SEQUENCE [LARGE SCALE GENOMIC DNA]</scope>
    <source>
        <strain evidence="3">PL17</strain>
    </source>
</reference>
<sequence length="285" mass="30099">MILVTGATGSVGGAVVRGLLEQKVGPVRAAYRDAKDGSTLPPEAQAVRADFADPPSLDRALAGVKAAYLVCAAVPQLVELETNFLTACKKAGTAHVVIQSALGAADFGKSFPSWHRQVEETARVLQVPATVLRPNGFMQNIGTYFAAGIRSQDCLFDGLGDARISYIDVRDVAAAAVTALTTRTTVGGVYELHGPEALGNDELARSISRVAGRPIKNVDLTLEQMKQGMIAAGMPEERARPVVELYEYYRAGGGVGSAGVLRSLIGREPRTIDAYLGEIAPMFAK</sequence>
<dbReference type="Gene3D" id="3.40.50.720">
    <property type="entry name" value="NAD(P)-binding Rossmann-like Domain"/>
    <property type="match status" value="1"/>
</dbReference>
<protein>
    <recommendedName>
        <fullName evidence="1">NmrA-like domain-containing protein</fullName>
    </recommendedName>
</protein>
<keyword evidence="3" id="KW-1185">Reference proteome</keyword>
<dbReference type="Gene3D" id="3.90.25.10">
    <property type="entry name" value="UDP-galactose 4-epimerase, domain 1"/>
    <property type="match status" value="1"/>
</dbReference>
<evidence type="ECO:0000313" key="2">
    <source>
        <dbReference type="EMBL" id="QJW96806.1"/>
    </source>
</evidence>
<dbReference type="InterPro" id="IPR051604">
    <property type="entry name" value="Ergot_Alk_Oxidoreductase"/>
</dbReference>
<name>A0A6M5YTQ3_9BACT</name>
<dbReference type="PANTHER" id="PTHR43162">
    <property type="match status" value="1"/>
</dbReference>
<dbReference type="PANTHER" id="PTHR43162:SF1">
    <property type="entry name" value="PRESTALK A DIFFERENTIATION PROTEIN A"/>
    <property type="match status" value="1"/>
</dbReference>
<dbReference type="InterPro" id="IPR036291">
    <property type="entry name" value="NAD(P)-bd_dom_sf"/>
</dbReference>
<organism evidence="2 3">
    <name type="scientific">Frigoriglobus tundricola</name>
    <dbReference type="NCBI Taxonomy" id="2774151"/>
    <lineage>
        <taxon>Bacteria</taxon>
        <taxon>Pseudomonadati</taxon>
        <taxon>Planctomycetota</taxon>
        <taxon>Planctomycetia</taxon>
        <taxon>Gemmatales</taxon>
        <taxon>Gemmataceae</taxon>
        <taxon>Frigoriglobus</taxon>
    </lineage>
</organism>
<dbReference type="SUPFAM" id="SSF51735">
    <property type="entry name" value="NAD(P)-binding Rossmann-fold domains"/>
    <property type="match status" value="1"/>
</dbReference>
<dbReference type="AlphaFoldDB" id="A0A6M5YTQ3"/>